<gene>
    <name evidence="1" type="ORF">MQH31_01785</name>
</gene>
<dbReference type="Proteomes" id="UP001165341">
    <property type="component" value="Unassembled WGS sequence"/>
</dbReference>
<dbReference type="EMBL" id="JALGAR010000001">
    <property type="protein sequence ID" value="MCI4656544.1"/>
    <property type="molecule type" value="Genomic_DNA"/>
</dbReference>
<evidence type="ECO:0008006" key="3">
    <source>
        <dbReference type="Google" id="ProtNLM"/>
    </source>
</evidence>
<reference evidence="1" key="1">
    <citation type="submission" date="2022-03" db="EMBL/GenBank/DDBJ databases">
        <title>Cryobacterium sp. nov. strain ZS14-85, isolated from Antarctic soil.</title>
        <authorList>
            <person name="Li J."/>
            <person name="Niu G."/>
        </authorList>
    </citation>
    <scope>NUCLEOTIDE SEQUENCE</scope>
    <source>
        <strain evidence="1">ZS14-85</strain>
    </source>
</reference>
<keyword evidence="2" id="KW-1185">Reference proteome</keyword>
<protein>
    <recommendedName>
        <fullName evidence="3">Transcriptional regulator, AbiEi antitoxin, Type IV TA system</fullName>
    </recommendedName>
</protein>
<proteinExistence type="predicted"/>
<sequence>MSISAVTPLSLLVAIARPDGIILSRDARAVGLQRELRSEIERGQLVRLRWGAYTLAVEWRLLKPEKQYLLRVRALAAMSEAPVVFSHHSAAAIWDLPVVGRWPAGIEVLTATASGGRSKHGTFRRFQDGPVSIVEHDGLLVTSPADTAVALARVVSFPAAVAIVDKAIHTPRHGTALATREELEVALAGLPHRARVNGRSAAFRAVEFASPESGSAGESVSRALIFMLGFLMPELQVRFDDEAGFIAFVDFFWRKISKVGEFDGFGKYVKEEFTKGRTTVEVIMDEKRREDRVRACGPTVSRWDWDLLREPSAFGRFLIARGVPQVR</sequence>
<comment type="caution">
    <text evidence="1">The sequence shown here is derived from an EMBL/GenBank/DDBJ whole genome shotgun (WGS) entry which is preliminary data.</text>
</comment>
<evidence type="ECO:0000313" key="2">
    <source>
        <dbReference type="Proteomes" id="UP001165341"/>
    </source>
</evidence>
<organism evidence="1 2">
    <name type="scientific">Cryobacterium zhongshanensis</name>
    <dbReference type="NCBI Taxonomy" id="2928153"/>
    <lineage>
        <taxon>Bacteria</taxon>
        <taxon>Bacillati</taxon>
        <taxon>Actinomycetota</taxon>
        <taxon>Actinomycetes</taxon>
        <taxon>Micrococcales</taxon>
        <taxon>Microbacteriaceae</taxon>
        <taxon>Cryobacterium</taxon>
    </lineage>
</organism>
<dbReference type="AlphaFoldDB" id="A0AA41UFU0"/>
<accession>A0AA41UFU0</accession>
<evidence type="ECO:0000313" key="1">
    <source>
        <dbReference type="EMBL" id="MCI4656544.1"/>
    </source>
</evidence>
<dbReference type="RefSeq" id="WP_243010684.1">
    <property type="nucleotide sequence ID" value="NZ_JALGAR010000001.1"/>
</dbReference>
<name>A0AA41UFU0_9MICO</name>